<dbReference type="GO" id="GO:0005886">
    <property type="term" value="C:plasma membrane"/>
    <property type="evidence" value="ECO:0007669"/>
    <property type="project" value="UniProtKB-SubCell"/>
</dbReference>
<evidence type="ECO:0000256" key="7">
    <source>
        <dbReference type="ARBA" id="ARBA00023136"/>
    </source>
</evidence>
<evidence type="ECO:0000313" key="10">
    <source>
        <dbReference type="EMBL" id="NHC36132.1"/>
    </source>
</evidence>
<dbReference type="AlphaFoldDB" id="A0A9X5E8S5"/>
<dbReference type="PANTHER" id="PTHR33281:SF19">
    <property type="entry name" value="VOLTAGE-DEPENDENT ANION CHANNEL-FORMING PROTEIN YNEE"/>
    <property type="match status" value="1"/>
</dbReference>
<organism evidence="10 11">
    <name type="scientific">Scytonema millei VB511283</name>
    <dbReference type="NCBI Taxonomy" id="1245923"/>
    <lineage>
        <taxon>Bacteria</taxon>
        <taxon>Bacillati</taxon>
        <taxon>Cyanobacteriota</taxon>
        <taxon>Cyanophyceae</taxon>
        <taxon>Nostocales</taxon>
        <taxon>Scytonemataceae</taxon>
        <taxon>Scytonema</taxon>
    </lineage>
</organism>
<comment type="subcellular location">
    <subcellularLocation>
        <location evidence="1">Cell membrane</location>
        <topology evidence="1">Multi-pass membrane protein</topology>
    </subcellularLocation>
</comment>
<keyword evidence="7 9" id="KW-0472">Membrane</keyword>
<keyword evidence="3" id="KW-1003">Cell membrane</keyword>
<dbReference type="Proteomes" id="UP000031532">
    <property type="component" value="Unassembled WGS sequence"/>
</dbReference>
<keyword evidence="11" id="KW-1185">Reference proteome</keyword>
<feature type="transmembrane region" description="Helical" evidence="9">
    <location>
        <begin position="52"/>
        <end position="73"/>
    </location>
</feature>
<keyword evidence="6" id="KW-0406">Ion transport</keyword>
<comment type="caution">
    <text evidence="10">The sequence shown here is derived from an EMBL/GenBank/DDBJ whole genome shotgun (WGS) entry which is preliminary data.</text>
</comment>
<name>A0A9X5E8S5_9CYAN</name>
<evidence type="ECO:0000256" key="6">
    <source>
        <dbReference type="ARBA" id="ARBA00023065"/>
    </source>
</evidence>
<accession>A0A9X5E8S5</accession>
<evidence type="ECO:0000256" key="5">
    <source>
        <dbReference type="ARBA" id="ARBA00022989"/>
    </source>
</evidence>
<dbReference type="RefSeq" id="WP_039717166.1">
    <property type="nucleotide sequence ID" value="NZ_JTJC03000004.1"/>
</dbReference>
<evidence type="ECO:0008006" key="12">
    <source>
        <dbReference type="Google" id="ProtNLM"/>
    </source>
</evidence>
<evidence type="ECO:0000313" key="11">
    <source>
        <dbReference type="Proteomes" id="UP000031532"/>
    </source>
</evidence>
<protein>
    <recommendedName>
        <fullName evidence="12">Bestrophin</fullName>
    </recommendedName>
</protein>
<feature type="transmembrane region" description="Helical" evidence="9">
    <location>
        <begin position="85"/>
        <end position="103"/>
    </location>
</feature>
<keyword evidence="4 9" id="KW-0812">Transmembrane</keyword>
<evidence type="ECO:0000256" key="9">
    <source>
        <dbReference type="SAM" id="Phobius"/>
    </source>
</evidence>
<evidence type="ECO:0000256" key="8">
    <source>
        <dbReference type="ARBA" id="ARBA00034708"/>
    </source>
</evidence>
<reference evidence="10 11" key="1">
    <citation type="journal article" date="2015" name="Genome Announc.">
        <title>Draft Genome Sequence of the Terrestrial Cyanobacterium Scytonema millei VB511283, Isolated from Eastern India.</title>
        <authorList>
            <person name="Sen D."/>
            <person name="Chandrababunaidu M.M."/>
            <person name="Singh D."/>
            <person name="Sanghi N."/>
            <person name="Ghorai A."/>
            <person name="Mishra G.P."/>
            <person name="Madduluri M."/>
            <person name="Adhikary S.P."/>
            <person name="Tripathy S."/>
        </authorList>
    </citation>
    <scope>NUCLEOTIDE SEQUENCE [LARGE SCALE GENOMIC DNA]</scope>
    <source>
        <strain evidence="10 11">VB511283</strain>
    </source>
</reference>
<dbReference type="Pfam" id="PF25539">
    <property type="entry name" value="Bestrophin_2"/>
    <property type="match status" value="1"/>
</dbReference>
<evidence type="ECO:0000256" key="2">
    <source>
        <dbReference type="ARBA" id="ARBA00022448"/>
    </source>
</evidence>
<keyword evidence="2" id="KW-0813">Transport</keyword>
<dbReference type="GO" id="GO:0005254">
    <property type="term" value="F:chloride channel activity"/>
    <property type="evidence" value="ECO:0007669"/>
    <property type="project" value="InterPro"/>
</dbReference>
<proteinExistence type="inferred from homology"/>
<gene>
    <name evidence="10" type="ORF">QH73_0016015</name>
</gene>
<dbReference type="InterPro" id="IPR044669">
    <property type="entry name" value="YneE/VCCN1/2-like"/>
</dbReference>
<dbReference type="EMBL" id="JTJC03000004">
    <property type="protein sequence ID" value="NHC36132.1"/>
    <property type="molecule type" value="Genomic_DNA"/>
</dbReference>
<evidence type="ECO:0000256" key="4">
    <source>
        <dbReference type="ARBA" id="ARBA00022692"/>
    </source>
</evidence>
<keyword evidence="5 9" id="KW-1133">Transmembrane helix</keyword>
<comment type="similarity">
    <text evidence="8">Belongs to the anion channel-forming bestrophin (TC 1.A.46) family.</text>
</comment>
<dbReference type="OrthoDB" id="445589at2"/>
<sequence length="336" mass="38931">MNFIKPNNALEQCKRLLNKARNTFKGKHHLYTGETLNWFQVILRLERTVIPVIFPWVLFCSGYGFFISLIHHFDTEIVFPEKNGVITNAILSFNVGLTLLLVFRTNTAHDRFWEARKLWGRLVNTVRNLAQGIYIVVKDKSHQERVEKEAILKLLVAFPIAMKLHLRAEPVDKQLASLMSENQYFQLKSVRHSPLQIVFWIRGYLQHQYECNCLNIYQLTALHALLDELINILGGCERILKTPLPLIYSIKFRLLVLIYCLILPLELVKNLTWWTGLIMAFVSFTLLSIEQIGSEIEEPFGYDANDLPLDVICNTMRQNVEELIAVAPSSSCSWRD</sequence>
<dbReference type="PANTHER" id="PTHR33281">
    <property type="entry name" value="UPF0187 PROTEIN YNEE"/>
    <property type="match status" value="1"/>
</dbReference>
<evidence type="ECO:0000256" key="3">
    <source>
        <dbReference type="ARBA" id="ARBA00022475"/>
    </source>
</evidence>
<evidence type="ECO:0000256" key="1">
    <source>
        <dbReference type="ARBA" id="ARBA00004651"/>
    </source>
</evidence>